<name>A0A848IUX2_9BACT</name>
<dbReference type="EMBL" id="JABBNU010000002">
    <property type="protein sequence ID" value="NMM47486.1"/>
    <property type="molecule type" value="Genomic_DNA"/>
</dbReference>
<protein>
    <submittedName>
        <fullName evidence="1">Uncharacterized protein</fullName>
    </submittedName>
</protein>
<dbReference type="AlphaFoldDB" id="A0A848IUX2"/>
<dbReference type="Proteomes" id="UP000559010">
    <property type="component" value="Unassembled WGS sequence"/>
</dbReference>
<sequence>MNNSLKELEIKEEVNYKLIDGQFSVEEAKEVLNALYRNKIRFHQEQRLSIYEREGRDTSSTELRIAELKTEREKVRDLLKLIESDEVVIQINGTIDVKILK</sequence>
<organism evidence="1 2">
    <name type="scientific">Marinigracilibium pacificum</name>
    <dbReference type="NCBI Taxonomy" id="2729599"/>
    <lineage>
        <taxon>Bacteria</taxon>
        <taxon>Pseudomonadati</taxon>
        <taxon>Bacteroidota</taxon>
        <taxon>Cytophagia</taxon>
        <taxon>Cytophagales</taxon>
        <taxon>Flammeovirgaceae</taxon>
        <taxon>Marinigracilibium</taxon>
    </lineage>
</organism>
<accession>A0A848IUX2</accession>
<keyword evidence="2" id="KW-1185">Reference proteome</keyword>
<dbReference type="RefSeq" id="WP_169678108.1">
    <property type="nucleotide sequence ID" value="NZ_JABBNU010000002.1"/>
</dbReference>
<evidence type="ECO:0000313" key="2">
    <source>
        <dbReference type="Proteomes" id="UP000559010"/>
    </source>
</evidence>
<evidence type="ECO:0000313" key="1">
    <source>
        <dbReference type="EMBL" id="NMM47486.1"/>
    </source>
</evidence>
<proteinExistence type="predicted"/>
<reference evidence="1 2" key="1">
    <citation type="submission" date="2020-04" db="EMBL/GenBank/DDBJ databases">
        <title>Flammeovirgaceae bacterium KN852 isolated from deep sea.</title>
        <authorList>
            <person name="Zhang D.-C."/>
        </authorList>
    </citation>
    <scope>NUCLEOTIDE SEQUENCE [LARGE SCALE GENOMIC DNA]</scope>
    <source>
        <strain evidence="1 2">KN852</strain>
    </source>
</reference>
<gene>
    <name evidence="1" type="ORF">HH304_03680</name>
</gene>
<comment type="caution">
    <text evidence="1">The sequence shown here is derived from an EMBL/GenBank/DDBJ whole genome shotgun (WGS) entry which is preliminary data.</text>
</comment>